<accession>A0A3R7XT73</accession>
<feature type="binding site" evidence="10">
    <location>
        <position position="97"/>
    </location>
    <ligand>
        <name>Zn(2+)</name>
        <dbReference type="ChEBI" id="CHEBI:29105"/>
        <label>1</label>
    </ligand>
</feature>
<dbReference type="Gene3D" id="3.30.70.360">
    <property type="match status" value="1"/>
</dbReference>
<evidence type="ECO:0000256" key="8">
    <source>
        <dbReference type="ARBA" id="ARBA00029656"/>
    </source>
</evidence>
<evidence type="ECO:0000256" key="2">
    <source>
        <dbReference type="ARBA" id="ARBA00006247"/>
    </source>
</evidence>
<feature type="domain" description="Peptidase M20 dimerisation" evidence="11">
    <location>
        <begin position="207"/>
        <end position="335"/>
    </location>
</feature>
<dbReference type="GO" id="GO:0004046">
    <property type="term" value="F:aminoacylase activity"/>
    <property type="evidence" value="ECO:0007669"/>
    <property type="project" value="UniProtKB-EC"/>
</dbReference>
<dbReference type="PANTHER" id="PTHR45892:SF1">
    <property type="entry name" value="AMINOACYLASE-1"/>
    <property type="match status" value="1"/>
</dbReference>
<dbReference type="InterPro" id="IPR002933">
    <property type="entry name" value="Peptidase_M20"/>
</dbReference>
<reference evidence="12 13" key="1">
    <citation type="submission" date="2018-06" db="EMBL/GenBank/DDBJ databases">
        <title>Comparative genomics of downy mildews reveals potential adaptations to biotrophy.</title>
        <authorList>
            <person name="Fletcher K."/>
            <person name="Klosterman S.J."/>
            <person name="Derevnina L."/>
            <person name="Martin F."/>
            <person name="Koike S."/>
            <person name="Reyes Chin-Wo S."/>
            <person name="Mou B."/>
            <person name="Michelmore R."/>
        </authorList>
    </citation>
    <scope>NUCLEOTIDE SEQUENCE [LARGE SCALE GENOMIC DNA]</scope>
    <source>
        <strain evidence="12 13">R13</strain>
    </source>
</reference>
<sequence length="437" mass="49175">MAVWKDPVDRFVEFLRFRTVSGEGPDGSYKECAEWLRAYLEECEDRIFAMIQDLTRYIATLVGLSVQVISPFENKPLVLATWQGEDPTLPGIILNSHYDVVPAMSEHWIDDPFEAKIMEDGRIYGRGTQDMKSVCIQYVEAVYILISSGFTPKRNIYLLFVPDEEAGGAQGMGTFITTDHFEAIQPIAFAFDEGLANPGDAYTVFYGERAPWWVYVTAQGPSGHGSRFIKNTATSKIVDICNKALAFRDEQEKALGADVGCKHGDMKKKKLGDVTTINITALQSGVSRDGGKTHALNVIPTKAIAGFDIRISPAIDIDAMGEMLDEWCAAEGVSWEFASWTEPFHQHYITSLDKDNVWWQLFQKSCARIGEKLETEIFPAATDSRYLRKAGIQAIGFSPMKQTEILLHEHNEYLHKDTFLHGIKVYEAIFRDMFAYV</sequence>
<comment type="cofactor">
    <cofactor evidence="10">
        <name>Zn(2+)</name>
        <dbReference type="ChEBI" id="CHEBI:29105"/>
    </cofactor>
    <text evidence="10">Binds 2 Zn(2+) ions per subunit.</text>
</comment>
<gene>
    <name evidence="12" type="ORF">DD237_005258</name>
</gene>
<dbReference type="InterPro" id="IPR052083">
    <property type="entry name" value="Aminoacylase-1_M20A"/>
</dbReference>
<evidence type="ECO:0000256" key="6">
    <source>
        <dbReference type="ARBA" id="ARBA00022801"/>
    </source>
</evidence>
<feature type="active site" description="Proton acceptor" evidence="9">
    <location>
        <position position="164"/>
    </location>
</feature>
<proteinExistence type="inferred from homology"/>
<protein>
    <recommendedName>
        <fullName evidence="3">N-acyl-aliphatic-L-amino acid amidohydrolase</fullName>
        <ecNumber evidence="3">3.5.1.14</ecNumber>
    </recommendedName>
    <alternativeName>
        <fullName evidence="8">N-acyl-L-amino-acid amidohydrolase</fullName>
    </alternativeName>
</protein>
<comment type="subcellular location">
    <subcellularLocation>
        <location evidence="1">Cytoplasm</location>
    </subcellularLocation>
</comment>
<keyword evidence="4" id="KW-0963">Cytoplasm</keyword>
<keyword evidence="5 10" id="KW-0479">Metal-binding</keyword>
<dbReference type="PROSITE" id="PS00759">
    <property type="entry name" value="ARGE_DAPE_CPG2_2"/>
    <property type="match status" value="1"/>
</dbReference>
<dbReference type="AlphaFoldDB" id="A0A3R7XT73"/>
<dbReference type="GO" id="GO:0006520">
    <property type="term" value="P:amino acid metabolic process"/>
    <property type="evidence" value="ECO:0007669"/>
    <property type="project" value="InterPro"/>
</dbReference>
<dbReference type="Proteomes" id="UP000286097">
    <property type="component" value="Unassembled WGS sequence"/>
</dbReference>
<feature type="binding site" evidence="10">
    <location>
        <position position="408"/>
    </location>
    <ligand>
        <name>Zn(2+)</name>
        <dbReference type="ChEBI" id="CHEBI:29105"/>
        <label>2</label>
    </ligand>
</feature>
<evidence type="ECO:0000313" key="12">
    <source>
        <dbReference type="EMBL" id="RQM13016.1"/>
    </source>
</evidence>
<evidence type="ECO:0000259" key="11">
    <source>
        <dbReference type="Pfam" id="PF07687"/>
    </source>
</evidence>
<dbReference type="EC" id="3.5.1.14" evidence="3"/>
<dbReference type="EMBL" id="QKXF01000291">
    <property type="protein sequence ID" value="RQM13016.1"/>
    <property type="molecule type" value="Genomic_DNA"/>
</dbReference>
<dbReference type="VEuPathDB" id="FungiDB:DD237_005258"/>
<dbReference type="SUPFAM" id="SSF55031">
    <property type="entry name" value="Bacterial exopeptidase dimerisation domain"/>
    <property type="match status" value="1"/>
</dbReference>
<dbReference type="InterPro" id="IPR010159">
    <property type="entry name" value="N-acyl_aa_amidohydrolase"/>
</dbReference>
<evidence type="ECO:0000256" key="7">
    <source>
        <dbReference type="ARBA" id="ARBA00022833"/>
    </source>
</evidence>
<comment type="caution">
    <text evidence="12">The sequence shown here is derived from an EMBL/GenBank/DDBJ whole genome shotgun (WGS) entry which is preliminary data.</text>
</comment>
<dbReference type="Gene3D" id="1.10.150.900">
    <property type="match status" value="1"/>
</dbReference>
<dbReference type="PIRSF" id="PIRSF036696">
    <property type="entry name" value="ACY-1"/>
    <property type="match status" value="1"/>
</dbReference>
<comment type="similarity">
    <text evidence="2">Belongs to the peptidase M20A family.</text>
</comment>
<evidence type="ECO:0000313" key="13">
    <source>
        <dbReference type="Proteomes" id="UP000286097"/>
    </source>
</evidence>
<feature type="binding site" evidence="10">
    <location>
        <position position="165"/>
    </location>
    <ligand>
        <name>Zn(2+)</name>
        <dbReference type="ChEBI" id="CHEBI:29105"/>
        <label>2</label>
    </ligand>
</feature>
<dbReference type="GO" id="GO:0046872">
    <property type="term" value="F:metal ion binding"/>
    <property type="evidence" value="ECO:0007669"/>
    <property type="project" value="UniProtKB-KW"/>
</dbReference>
<evidence type="ECO:0000256" key="10">
    <source>
        <dbReference type="PIRSR" id="PIRSR036696-2"/>
    </source>
</evidence>
<feature type="binding site" evidence="10">
    <location>
        <position position="130"/>
    </location>
    <ligand>
        <name>Zn(2+)</name>
        <dbReference type="ChEBI" id="CHEBI:29105"/>
        <label>2</label>
    </ligand>
</feature>
<dbReference type="GO" id="GO:0005737">
    <property type="term" value="C:cytoplasm"/>
    <property type="evidence" value="ECO:0007669"/>
    <property type="project" value="UniProtKB-SubCell"/>
</dbReference>
<evidence type="ECO:0000256" key="3">
    <source>
        <dbReference type="ARBA" id="ARBA00011913"/>
    </source>
</evidence>
<feature type="binding site" evidence="10">
    <location>
        <position position="193"/>
    </location>
    <ligand>
        <name>Zn(2+)</name>
        <dbReference type="ChEBI" id="CHEBI:29105"/>
        <label>1</label>
    </ligand>
</feature>
<keyword evidence="7 10" id="KW-0862">Zinc</keyword>
<evidence type="ECO:0000256" key="4">
    <source>
        <dbReference type="ARBA" id="ARBA00022490"/>
    </source>
</evidence>
<evidence type="ECO:0000256" key="9">
    <source>
        <dbReference type="PIRSR" id="PIRSR036696-1"/>
    </source>
</evidence>
<evidence type="ECO:0000256" key="1">
    <source>
        <dbReference type="ARBA" id="ARBA00004496"/>
    </source>
</evidence>
<dbReference type="InterPro" id="IPR036264">
    <property type="entry name" value="Bact_exopeptidase_dim_dom"/>
</dbReference>
<dbReference type="Pfam" id="PF01546">
    <property type="entry name" value="Peptidase_M20"/>
    <property type="match status" value="1"/>
</dbReference>
<keyword evidence="6" id="KW-0378">Hydrolase</keyword>
<dbReference type="FunFam" id="1.10.150.900:FF:000001">
    <property type="entry name" value="Aminoacylase-1, putative"/>
    <property type="match status" value="1"/>
</dbReference>
<dbReference type="SUPFAM" id="SSF53187">
    <property type="entry name" value="Zn-dependent exopeptidases"/>
    <property type="match status" value="1"/>
</dbReference>
<dbReference type="Gene3D" id="3.40.630.10">
    <property type="entry name" value="Zn peptidases"/>
    <property type="match status" value="1"/>
</dbReference>
<feature type="binding site" evidence="10">
    <location>
        <position position="130"/>
    </location>
    <ligand>
        <name>Zn(2+)</name>
        <dbReference type="ChEBI" id="CHEBI:29105"/>
        <label>1</label>
    </ligand>
</feature>
<feature type="active site" evidence="9">
    <location>
        <position position="99"/>
    </location>
</feature>
<dbReference type="InterPro" id="IPR001261">
    <property type="entry name" value="ArgE/DapE_CS"/>
</dbReference>
<organism evidence="12 13">
    <name type="scientific">Peronospora effusa</name>
    <dbReference type="NCBI Taxonomy" id="542832"/>
    <lineage>
        <taxon>Eukaryota</taxon>
        <taxon>Sar</taxon>
        <taxon>Stramenopiles</taxon>
        <taxon>Oomycota</taxon>
        <taxon>Peronosporomycetes</taxon>
        <taxon>Peronosporales</taxon>
        <taxon>Peronosporaceae</taxon>
        <taxon>Peronospora</taxon>
    </lineage>
</organism>
<dbReference type="Pfam" id="PF07687">
    <property type="entry name" value="M20_dimer"/>
    <property type="match status" value="1"/>
</dbReference>
<dbReference type="PANTHER" id="PTHR45892">
    <property type="entry name" value="AMINOACYLASE-1"/>
    <property type="match status" value="1"/>
</dbReference>
<evidence type="ECO:0000256" key="5">
    <source>
        <dbReference type="ARBA" id="ARBA00022723"/>
    </source>
</evidence>
<dbReference type="InterPro" id="IPR011650">
    <property type="entry name" value="Peptidase_M20_dimer"/>
</dbReference>
<dbReference type="NCBIfam" id="TIGR01880">
    <property type="entry name" value="Ac-peptdase-euk"/>
    <property type="match status" value="1"/>
</dbReference>
<dbReference type="FunFam" id="3.30.70.360:FF:000021">
    <property type="entry name" value="ACY1-like metalloprotease"/>
    <property type="match status" value="1"/>
</dbReference>
<name>A0A3R7XT73_9STRA</name>